<organism evidence="1 2">
    <name type="scientific">Bacteroides reticulotermitis JCM 10512</name>
    <dbReference type="NCBI Taxonomy" id="1445607"/>
    <lineage>
        <taxon>Bacteria</taxon>
        <taxon>Pseudomonadati</taxon>
        <taxon>Bacteroidota</taxon>
        <taxon>Bacteroidia</taxon>
        <taxon>Bacteroidales</taxon>
        <taxon>Bacteroidaceae</taxon>
        <taxon>Bacteroides</taxon>
    </lineage>
</organism>
<dbReference type="STRING" id="1445607.JCM10512_1178"/>
<sequence length="46" mass="4934">MEIKERIQLLLGEMNRGVYEKETEIGLSLLAALAGESILLLGSGSS</sequence>
<dbReference type="EMBL" id="BAIV01000006">
    <property type="protein sequence ID" value="GAE82935.1"/>
    <property type="molecule type" value="Genomic_DNA"/>
</dbReference>
<reference evidence="1 2" key="1">
    <citation type="journal article" date="2014" name="Genome Announc.">
        <title>Draft Genome Sequence of Bacteroides reticulotermitis Strain JCM 10512T, Isolated from the Gut of a Termite.</title>
        <authorList>
            <person name="Yuki M."/>
            <person name="Oshima K."/>
            <person name="Suda W."/>
            <person name="Sakamoto M."/>
            <person name="Iida T."/>
            <person name="Hattori M."/>
            <person name="Ohkuma M."/>
        </authorList>
    </citation>
    <scope>NUCLEOTIDE SEQUENCE [LARGE SCALE GENOMIC DNA]</scope>
    <source>
        <strain evidence="1 2">JCM 10512</strain>
    </source>
</reference>
<proteinExistence type="predicted"/>
<protein>
    <submittedName>
        <fullName evidence="1">MoxR-like ATPase</fullName>
    </submittedName>
</protein>
<gene>
    <name evidence="1" type="ORF">JCM10512_1178</name>
</gene>
<dbReference type="AlphaFoldDB" id="W4UP49"/>
<comment type="caution">
    <text evidence="1">The sequence shown here is derived from an EMBL/GenBank/DDBJ whole genome shotgun (WGS) entry which is preliminary data.</text>
</comment>
<keyword evidence="2" id="KW-1185">Reference proteome</keyword>
<name>W4UP49_9BACE</name>
<accession>W4UP49</accession>
<evidence type="ECO:0000313" key="1">
    <source>
        <dbReference type="EMBL" id="GAE82935.1"/>
    </source>
</evidence>
<dbReference type="Proteomes" id="UP000019131">
    <property type="component" value="Unassembled WGS sequence"/>
</dbReference>
<evidence type="ECO:0000313" key="2">
    <source>
        <dbReference type="Proteomes" id="UP000019131"/>
    </source>
</evidence>